<evidence type="ECO:0000256" key="11">
    <source>
        <dbReference type="ARBA" id="ARBA00023180"/>
    </source>
</evidence>
<comment type="caution">
    <text evidence="16">The sequence shown here is derived from an EMBL/GenBank/DDBJ whole genome shotgun (WGS) entry which is preliminary data.</text>
</comment>
<evidence type="ECO:0000259" key="14">
    <source>
        <dbReference type="Pfam" id="PF08263"/>
    </source>
</evidence>
<dbReference type="InterPro" id="IPR013210">
    <property type="entry name" value="LRR_N_plant-typ"/>
</dbReference>
<keyword evidence="5 12" id="KW-0812">Transmembrane</keyword>
<dbReference type="InterPro" id="IPR032675">
    <property type="entry name" value="LRR_dom_sf"/>
</dbReference>
<comment type="similarity">
    <text evidence="2">Belongs to the RLP family.</text>
</comment>
<dbReference type="InterPro" id="IPR003591">
    <property type="entry name" value="Leu-rich_rpt_typical-subtyp"/>
</dbReference>
<dbReference type="SUPFAM" id="SSF52058">
    <property type="entry name" value="L domain-like"/>
    <property type="match status" value="1"/>
</dbReference>
<evidence type="ECO:0000256" key="6">
    <source>
        <dbReference type="ARBA" id="ARBA00022729"/>
    </source>
</evidence>
<dbReference type="PROSITE" id="PS51257">
    <property type="entry name" value="PROKAR_LIPOPROTEIN"/>
    <property type="match status" value="1"/>
</dbReference>
<proteinExistence type="inferred from homology"/>
<evidence type="ECO:0000256" key="9">
    <source>
        <dbReference type="ARBA" id="ARBA00023136"/>
    </source>
</evidence>
<keyword evidence="16" id="KW-0418">Kinase</keyword>
<reference evidence="16 17" key="1">
    <citation type="submission" date="2019-09" db="EMBL/GenBank/DDBJ databases">
        <authorList>
            <person name="Ou C."/>
        </authorList>
    </citation>
    <scope>NUCLEOTIDE SEQUENCE [LARGE SCALE GENOMIC DNA]</scope>
    <source>
        <strain evidence="16">S2</strain>
        <tissue evidence="16">Leaf</tissue>
    </source>
</reference>
<dbReference type="PROSITE" id="PS51450">
    <property type="entry name" value="LRR"/>
    <property type="match status" value="1"/>
</dbReference>
<evidence type="ECO:0000256" key="5">
    <source>
        <dbReference type="ARBA" id="ARBA00022692"/>
    </source>
</evidence>
<feature type="chain" id="PRO_5024308461" evidence="13">
    <location>
        <begin position="22"/>
        <end position="1048"/>
    </location>
</feature>
<gene>
    <name evidence="16" type="ORF">D8674_001330</name>
</gene>
<evidence type="ECO:0000256" key="8">
    <source>
        <dbReference type="ARBA" id="ARBA00022989"/>
    </source>
</evidence>
<dbReference type="Proteomes" id="UP000327157">
    <property type="component" value="Chromosome 1"/>
</dbReference>
<protein>
    <submittedName>
        <fullName evidence="16">LRR receptor-like serine/threonine-protein kinase FLS2</fullName>
    </submittedName>
</protein>
<dbReference type="EMBL" id="SMOL01000768">
    <property type="protein sequence ID" value="KAB2598410.1"/>
    <property type="molecule type" value="Genomic_DNA"/>
</dbReference>
<dbReference type="Pfam" id="PF00560">
    <property type="entry name" value="LRR_1"/>
    <property type="match status" value="8"/>
</dbReference>
<dbReference type="Pfam" id="PF08263">
    <property type="entry name" value="LRRNT_2"/>
    <property type="match status" value="1"/>
</dbReference>
<evidence type="ECO:0000256" key="4">
    <source>
        <dbReference type="ARBA" id="ARBA00022614"/>
    </source>
</evidence>
<dbReference type="SMART" id="SM00365">
    <property type="entry name" value="LRR_SD22"/>
    <property type="match status" value="5"/>
</dbReference>
<dbReference type="FunFam" id="3.80.10.10:FF:000095">
    <property type="entry name" value="LRR receptor-like serine/threonine-protein kinase GSO1"/>
    <property type="match status" value="2"/>
</dbReference>
<dbReference type="AlphaFoldDB" id="A0A5N5FBB3"/>
<dbReference type="PANTHER" id="PTHR48063">
    <property type="entry name" value="LRR RECEPTOR-LIKE KINASE"/>
    <property type="match status" value="1"/>
</dbReference>
<name>A0A5N5FBB3_9ROSA</name>
<keyword evidence="4" id="KW-0433">Leucine-rich repeat</keyword>
<dbReference type="GO" id="GO:0005886">
    <property type="term" value="C:plasma membrane"/>
    <property type="evidence" value="ECO:0007669"/>
    <property type="project" value="UniProtKB-SubCell"/>
</dbReference>
<feature type="domain" description="Disease resistance R13L4/SHOC-2-like LRR" evidence="15">
    <location>
        <begin position="102"/>
        <end position="265"/>
    </location>
</feature>
<dbReference type="FunFam" id="3.80.10.10:FF:001347">
    <property type="entry name" value="LRR receptor-like serine/threonine-protein kinase GSO2"/>
    <property type="match status" value="1"/>
</dbReference>
<evidence type="ECO:0000256" key="7">
    <source>
        <dbReference type="ARBA" id="ARBA00022737"/>
    </source>
</evidence>
<keyword evidence="8 12" id="KW-1133">Transmembrane helix</keyword>
<reference evidence="17" key="2">
    <citation type="submission" date="2019-10" db="EMBL/GenBank/DDBJ databases">
        <title>A de novo genome assembly of a pear dwarfing rootstock.</title>
        <authorList>
            <person name="Wang F."/>
            <person name="Wang J."/>
            <person name="Li S."/>
            <person name="Zhang Y."/>
            <person name="Fang M."/>
            <person name="Ma L."/>
            <person name="Zhao Y."/>
            <person name="Jiang S."/>
        </authorList>
    </citation>
    <scope>NUCLEOTIDE SEQUENCE [LARGE SCALE GENOMIC DNA]</scope>
</reference>
<feature type="signal peptide" evidence="13">
    <location>
        <begin position="1"/>
        <end position="21"/>
    </location>
</feature>
<dbReference type="GO" id="GO:0016301">
    <property type="term" value="F:kinase activity"/>
    <property type="evidence" value="ECO:0007669"/>
    <property type="project" value="UniProtKB-KW"/>
</dbReference>
<keyword evidence="11" id="KW-0325">Glycoprotein</keyword>
<evidence type="ECO:0000313" key="16">
    <source>
        <dbReference type="EMBL" id="KAB2598410.1"/>
    </source>
</evidence>
<evidence type="ECO:0000256" key="1">
    <source>
        <dbReference type="ARBA" id="ARBA00004251"/>
    </source>
</evidence>
<feature type="domain" description="Leucine-rich repeat-containing N-terminal plant-type" evidence="14">
    <location>
        <begin position="36"/>
        <end position="75"/>
    </location>
</feature>
<dbReference type="FunFam" id="3.80.10.10:FF:000041">
    <property type="entry name" value="LRR receptor-like serine/threonine-protein kinase ERECTA"/>
    <property type="match status" value="2"/>
</dbReference>
<dbReference type="FunFam" id="3.80.10.10:FF:000111">
    <property type="entry name" value="LRR receptor-like serine/threonine-protein kinase ERECTA"/>
    <property type="match status" value="1"/>
</dbReference>
<evidence type="ECO:0000313" key="17">
    <source>
        <dbReference type="Proteomes" id="UP000327157"/>
    </source>
</evidence>
<feature type="transmembrane region" description="Helical" evidence="12">
    <location>
        <begin position="1001"/>
        <end position="1023"/>
    </location>
</feature>
<evidence type="ECO:0000259" key="15">
    <source>
        <dbReference type="Pfam" id="PF23598"/>
    </source>
</evidence>
<dbReference type="PANTHER" id="PTHR48063:SF98">
    <property type="entry name" value="LRR RECEPTOR-LIKE SERINE_THREONINE-PROTEIN KINASE FLS2"/>
    <property type="match status" value="1"/>
</dbReference>
<keyword evidence="17" id="KW-1185">Reference proteome</keyword>
<keyword evidence="3" id="KW-1003">Cell membrane</keyword>
<keyword evidence="7" id="KW-0677">Repeat</keyword>
<keyword evidence="6 13" id="KW-0732">Signal</keyword>
<dbReference type="InterPro" id="IPR001611">
    <property type="entry name" value="Leu-rich_rpt"/>
</dbReference>
<evidence type="ECO:0000256" key="13">
    <source>
        <dbReference type="SAM" id="SignalP"/>
    </source>
</evidence>
<keyword evidence="16" id="KW-0808">Transferase</keyword>
<dbReference type="OrthoDB" id="1600340at2759"/>
<dbReference type="Pfam" id="PF23598">
    <property type="entry name" value="LRR_14"/>
    <property type="match status" value="1"/>
</dbReference>
<accession>A0A5N5FBB3</accession>
<evidence type="ECO:0000256" key="2">
    <source>
        <dbReference type="ARBA" id="ARBA00009592"/>
    </source>
</evidence>
<dbReference type="SUPFAM" id="SSF52047">
    <property type="entry name" value="RNI-like"/>
    <property type="match status" value="2"/>
</dbReference>
<evidence type="ECO:0000256" key="3">
    <source>
        <dbReference type="ARBA" id="ARBA00022475"/>
    </source>
</evidence>
<dbReference type="Gene3D" id="3.80.10.10">
    <property type="entry name" value="Ribonuclease Inhibitor"/>
    <property type="match status" value="5"/>
</dbReference>
<dbReference type="Pfam" id="PF13855">
    <property type="entry name" value="LRR_8"/>
    <property type="match status" value="1"/>
</dbReference>
<dbReference type="InterPro" id="IPR055414">
    <property type="entry name" value="LRR_R13L4/SHOC2-like"/>
</dbReference>
<keyword evidence="9 12" id="KW-0472">Membrane</keyword>
<dbReference type="InterPro" id="IPR046956">
    <property type="entry name" value="RLP23-like"/>
</dbReference>
<reference evidence="16 17" key="3">
    <citation type="submission" date="2019-11" db="EMBL/GenBank/DDBJ databases">
        <title>A de novo genome assembly of a pear dwarfing rootstock.</title>
        <authorList>
            <person name="Wang F."/>
            <person name="Wang J."/>
            <person name="Li S."/>
            <person name="Zhang Y."/>
            <person name="Fang M."/>
            <person name="Ma L."/>
            <person name="Zhao Y."/>
            <person name="Jiang S."/>
        </authorList>
    </citation>
    <scope>NUCLEOTIDE SEQUENCE [LARGE SCALE GENOMIC DNA]</scope>
    <source>
        <strain evidence="16">S2</strain>
        <tissue evidence="16">Leaf</tissue>
    </source>
</reference>
<sequence>MRVVFLLIRALAIATISISFGSCNENLGWTSLCKESEKQALLMFKQDLKDPANRLSSWVDEEDSDCCTWTGVICDDLTGHIHKLHLGNSNPSLNFNSSLGGKVSHSLLNLKHLNYLDLSNNDFQEAQVPKFFGSLRSLRYLNLSKAGFAGMIPHQLGNLSSLRYLSLSDYKLKAENLQWISGLSHLEHLDMNSVDLSKASDWLQVTNMLYSLKELHMFDCRLDRIPPLPSINFTSLAILDLSANMFASSIPKWVFSLENLVSLSLGNCGFQGPIPNYPQNISSLREIDFSLNNLSLPIPKWLFNHKDLASLNLGYNSLEGPIPHGILNMTGLKVLNLESNLFNCTIPEWLYSFSNLESLFLSSNHLQGEISSSVGKLTSIVGLRLDNNQLEGKMPKSLEKLCKLMDLDLSMNNFTVGKVSEIIDSLSGACASAKMKSLSLSYCNLSGHLTEKIGDFKNLSNLDLSGNSISGPIPASLRNLSFLLNLDISDNQFNGTLPEIIGQLEFLTNLDVSYNSLEGVVSEVHFTRLTRLLEFNAKGNSLILNTSKNWLPPFQLHQLYLDSWHLGPELPNWLRSQTQVWSLSLSNTGLSGAIPTWFWNLSSQLLYLNISHNQLCGEVQDMVVGPSLVIDMGSNRFNGSLPLVPSTVYMLDLSNSSFSGSVSRFFCDSVDEPKELYLLNLGKNLLTGKIPDCWMNWQNLAVLNLESNNLTGYIPSSIGYLFNLKSLQLLNNQLSGEVPLSLQNCTELSVVDLGGNKFIGSLPMWIGKSLSNLMLLNFRSNKLHGDIPHELCNLINLQILDLADNDLSGTIPRCFHNFSAMATLSNSNSPTILLFDIFSYGRYLVEAILVTKGRKVEYREILGLVTSMDLSNNIISGEIPEELTSLLHLRTLNLSKNLLTGGIPSKIGNMRRIESLDFSMNQLDGEIPQSMRSLTFLSHLNLSDNNLTGQIPESTQLQSLDPSSFIGNELCGAPLDDCSATGVIPAAVEQDREYNLLEDKWFYVSLGLGFVFGFWSLLGLLLVDTPLSNVILRFLNSIVGKIYGVIVE</sequence>
<comment type="subcellular location">
    <subcellularLocation>
        <location evidence="1">Cell membrane</location>
        <topology evidence="1">Single-pass type I membrane protein</topology>
    </subcellularLocation>
</comment>
<evidence type="ECO:0000256" key="12">
    <source>
        <dbReference type="SAM" id="Phobius"/>
    </source>
</evidence>
<dbReference type="SMART" id="SM00369">
    <property type="entry name" value="LRR_TYP"/>
    <property type="match status" value="7"/>
</dbReference>
<organism evidence="16 17">
    <name type="scientific">Pyrus ussuriensis x Pyrus communis</name>
    <dbReference type="NCBI Taxonomy" id="2448454"/>
    <lineage>
        <taxon>Eukaryota</taxon>
        <taxon>Viridiplantae</taxon>
        <taxon>Streptophyta</taxon>
        <taxon>Embryophyta</taxon>
        <taxon>Tracheophyta</taxon>
        <taxon>Spermatophyta</taxon>
        <taxon>Magnoliopsida</taxon>
        <taxon>eudicotyledons</taxon>
        <taxon>Gunneridae</taxon>
        <taxon>Pentapetalae</taxon>
        <taxon>rosids</taxon>
        <taxon>fabids</taxon>
        <taxon>Rosales</taxon>
        <taxon>Rosaceae</taxon>
        <taxon>Amygdaloideae</taxon>
        <taxon>Maleae</taxon>
        <taxon>Pyrus</taxon>
    </lineage>
</organism>
<evidence type="ECO:0000256" key="10">
    <source>
        <dbReference type="ARBA" id="ARBA00023170"/>
    </source>
</evidence>
<keyword evidence="10 16" id="KW-0675">Receptor</keyword>